<evidence type="ECO:0000313" key="3">
    <source>
        <dbReference type="Proteomes" id="UP001194696"/>
    </source>
</evidence>
<organism evidence="2 3">
    <name type="scientific">Linnemannia gamsii</name>
    <dbReference type="NCBI Taxonomy" id="64522"/>
    <lineage>
        <taxon>Eukaryota</taxon>
        <taxon>Fungi</taxon>
        <taxon>Fungi incertae sedis</taxon>
        <taxon>Mucoromycota</taxon>
        <taxon>Mortierellomycotina</taxon>
        <taxon>Mortierellomycetes</taxon>
        <taxon>Mortierellales</taxon>
        <taxon>Mortierellaceae</taxon>
        <taxon>Linnemannia</taxon>
    </lineage>
</organism>
<feature type="region of interest" description="Disordered" evidence="1">
    <location>
        <begin position="1"/>
        <end position="74"/>
    </location>
</feature>
<evidence type="ECO:0000256" key="1">
    <source>
        <dbReference type="SAM" id="MobiDB-lite"/>
    </source>
</evidence>
<name>A0ABQ7JZF3_9FUNG</name>
<feature type="region of interest" description="Disordered" evidence="1">
    <location>
        <begin position="766"/>
        <end position="806"/>
    </location>
</feature>
<feature type="compositionally biased region" description="Low complexity" evidence="1">
    <location>
        <begin position="1724"/>
        <end position="1746"/>
    </location>
</feature>
<protein>
    <submittedName>
        <fullName evidence="2">Uncharacterized protein</fullName>
    </submittedName>
</protein>
<dbReference type="Proteomes" id="UP001194696">
    <property type="component" value="Unassembled WGS sequence"/>
</dbReference>
<feature type="region of interest" description="Disordered" evidence="1">
    <location>
        <begin position="1707"/>
        <end position="1759"/>
    </location>
</feature>
<feature type="compositionally biased region" description="Basic and acidic residues" evidence="1">
    <location>
        <begin position="1068"/>
        <end position="1079"/>
    </location>
</feature>
<feature type="compositionally biased region" description="Low complexity" evidence="1">
    <location>
        <begin position="101"/>
        <end position="122"/>
    </location>
</feature>
<feature type="compositionally biased region" description="Basic and acidic residues" evidence="1">
    <location>
        <begin position="628"/>
        <end position="641"/>
    </location>
</feature>
<feature type="compositionally biased region" description="Low complexity" evidence="1">
    <location>
        <begin position="144"/>
        <end position="162"/>
    </location>
</feature>
<sequence length="1913" mass="208898">MDACRDTPRQPTTTHTTLLAKLPNSPTTPLPAIPTSPQSFSEACPTFNADTQPGKHLQDNTAPLLKSPRTWEPTPENISRLLQCEGICLGNEAGDDSQHASSPISSSTNSLSLLSSSDSSRSQGEGQSLLQADPAAAVSVTHDTTSGRSLSTSKLSASAKPTTEAKKNKESPLAIKLVQQIPPQSRTYFKSIPSLQRQSYASSGSGDPANRNSSGGGSLSPKTTVEPFDTDRDVLSKVYILTTSAHGPACLAALSAKQQQQQNQLPPKYLLKVFPDRMPFKHCATRTDPESKPNTARAIMKTIVENAIQHELGAIKWADKYLRETNTPKVLGYSSPGDRSTESSRGVEKYGVLGFILTEFPAEGIIYQRPLEEFKTKGSQQIEMSERLAEILYEMHSFSYSMRVSGFSIHLAPKADDGSPTAIDKVSTPYNRFDMVVHELHRKDAEEAAEQISCALLDTAAQAIPSTSSSSTEPGAEKSSQIEIVRYGVTKEPLKDNGGPTASSATAIDDGLSSDMTNTSESFSSSNSSFPSATPALTHPLSLTPGKDPKRMSLQMRMHKRNIERKISASNEMQEFSPMPMPQSTTFSVSSSRPVAETAATVTLSTIFDTVEAESQSNADSPPYVEEPAPRRQLDTRREENPQDNIMQTIAKRLINAPPLPRDAFEAYRRLSQSADQHQDQDQDEDQTQSVDVYTSLDDLQILAAGTLRRVKVIKKGKDTTKSIKASKSIRPSSVVSVAASIRPAPYVVPPLESLSSKTWPNYSFTSTSSPSSSSLSDTRSGSPTLSRSDSSSSSGSSSGSESKKVSRRSAIRRVCCSFDNDPSIYCSARAQAKYLDGRGEICRITAEVSIDHTPSSPLSSSSAHVATTKPITWPNEFIMPNNYENGKPMYNSVAEHEYARMFNALVALERLDSTSGSKNRFPKELLDLLPRILNLLYEKDILFGPKPSPGSSSSPSRKANEVGFGRDKLPIVRIANIADMEAVYNPLGLFEGIEAVFTHGQLATQGSLVTNRQRRGIVSVSNFQKSGFFPPYEEDMKGLFVEKVSSSFWNAPSDGGGESESESESEEGGKGQDGEAENRKRKSASNIWPFKRKSKLSTTNTGTNTSTTTFPTTTLLESLAEVSEDEDRDDVEDEGVAFAMPARSMAIHGKHPVPYPLLNHAIEKGLSCGNRYMVIVEASPSMLSSPTSESLTFSQSTDSLGANSASAQGLNDLKRSSAASTIPTVISAAAAGTSSDAAVVERSGSFSRMTSQLKAKLKFKTKKNKDKTTHKVEDEQDPDCLTIEELIEHPTGFDHAFSMTPIIGETTVTETSPGIECFLPTSSASISLPSLLTPPLPPPPRMPLVTQLPTFHKSSSSLSLYLSLPRSATSAYTTASQGVLVPEEPKVCQRGWTHFMKTTFAFETNAIKASAEAAAAAAEAASRVYLGLDLGDRTRNSDGDGGGSKNINNNNDNRYTIQEVWPTQKASFSTIKFKDSTYFHVRQQRSLTDAIFGRSDSIQALESLVCISKTLQNTVVVQEVGGTIVTPEIFLGAIYERQQEWQKGEDARLEKNEMEKEKLRITRVEATERQEREQEERRVALKLLREQLEEQLGCHQRGKKQVQMQKERSKKKQESQQQEGLQKGKRRWYQENEIQEIPPEVPPKDCYSAVHKNDGERSSRAGTDTGAGVRSAQDAISQSKSRRSDSKLKTPSLFTQITRAILDTTTTATTTSKDPRSLNPFQSTTQSSSLATSSSASPSYSASTAPAHRHHGRTPAYLIRSPDDDILYSAPGLQRDPLPSELPDHILFPSATTTGTRSSPFDSTMAHESGFLHRLGTMIAPALPSYGVRLTNPNGTKTLAQEESERIEREMHTFWKGLEALCEPPEDCRVSLCAPPGIALLSIAELKSHVEVVERYVEEMRNWRARFLFHQK</sequence>
<keyword evidence="3" id="KW-1185">Reference proteome</keyword>
<feature type="compositionally biased region" description="Polar residues" evidence="1">
    <location>
        <begin position="1194"/>
        <end position="1206"/>
    </location>
</feature>
<feature type="region of interest" description="Disordered" evidence="1">
    <location>
        <begin position="1595"/>
        <end position="1693"/>
    </location>
</feature>
<dbReference type="EMBL" id="JAAAIM010000476">
    <property type="protein sequence ID" value="KAG0287608.1"/>
    <property type="molecule type" value="Genomic_DNA"/>
</dbReference>
<feature type="region of interest" description="Disordered" evidence="1">
    <location>
        <begin position="1185"/>
        <end position="1206"/>
    </location>
</feature>
<feature type="compositionally biased region" description="Low complexity" evidence="1">
    <location>
        <begin position="513"/>
        <end position="532"/>
    </location>
</feature>
<feature type="compositionally biased region" description="Polar residues" evidence="1">
    <location>
        <begin position="196"/>
        <end position="213"/>
    </location>
</feature>
<feature type="region of interest" description="Disordered" evidence="1">
    <location>
        <begin position="1434"/>
        <end position="1453"/>
    </location>
</feature>
<evidence type="ECO:0000313" key="2">
    <source>
        <dbReference type="EMBL" id="KAG0287608.1"/>
    </source>
</evidence>
<feature type="region of interest" description="Disordered" evidence="1">
    <location>
        <begin position="491"/>
        <end position="549"/>
    </location>
</feature>
<comment type="caution">
    <text evidence="2">The sequence shown here is derived from an EMBL/GenBank/DDBJ whole genome shotgun (WGS) entry which is preliminary data.</text>
</comment>
<feature type="compositionally biased region" description="Low complexity" evidence="1">
    <location>
        <begin position="1097"/>
        <end position="1116"/>
    </location>
</feature>
<feature type="region of interest" description="Disordered" evidence="1">
    <location>
        <begin position="93"/>
        <end position="171"/>
    </location>
</feature>
<feature type="region of interest" description="Disordered" evidence="1">
    <location>
        <begin position="612"/>
        <end position="645"/>
    </location>
</feature>
<feature type="compositionally biased region" description="Acidic residues" evidence="1">
    <location>
        <begin position="1058"/>
        <end position="1067"/>
    </location>
</feature>
<feature type="compositionally biased region" description="Low complexity" evidence="1">
    <location>
        <begin position="9"/>
        <end position="23"/>
    </location>
</feature>
<feature type="region of interest" description="Disordered" evidence="1">
    <location>
        <begin position="1051"/>
        <end position="1116"/>
    </location>
</feature>
<accession>A0ABQ7JZF3</accession>
<gene>
    <name evidence="2" type="ORF">BGZ96_008483</name>
</gene>
<feature type="region of interest" description="Disordered" evidence="1">
    <location>
        <begin position="196"/>
        <end position="227"/>
    </location>
</feature>
<proteinExistence type="predicted"/>
<feature type="compositionally biased region" description="Low complexity" evidence="1">
    <location>
        <begin position="766"/>
        <end position="801"/>
    </location>
</feature>
<reference evidence="2 3" key="1">
    <citation type="journal article" date="2020" name="Fungal Divers.">
        <title>Resolving the Mortierellaceae phylogeny through synthesis of multi-gene phylogenetics and phylogenomics.</title>
        <authorList>
            <person name="Vandepol N."/>
            <person name="Liber J."/>
            <person name="Desiro A."/>
            <person name="Na H."/>
            <person name="Kennedy M."/>
            <person name="Barry K."/>
            <person name="Grigoriev I.V."/>
            <person name="Miller A.N."/>
            <person name="O'Donnell K."/>
            <person name="Stajich J.E."/>
            <person name="Bonito G."/>
        </authorList>
    </citation>
    <scope>NUCLEOTIDE SEQUENCE [LARGE SCALE GENOMIC DNA]</scope>
    <source>
        <strain evidence="2 3">AD045</strain>
    </source>
</reference>